<comment type="caution">
    <text evidence="2">The sequence shown here is derived from an EMBL/GenBank/DDBJ whole genome shotgun (WGS) entry which is preliminary data.</text>
</comment>
<dbReference type="Gene3D" id="2.60.40.10">
    <property type="entry name" value="Immunoglobulins"/>
    <property type="match status" value="1"/>
</dbReference>
<gene>
    <name evidence="2" type="ORF">BaRGS_00034921</name>
</gene>
<reference evidence="2 3" key="1">
    <citation type="journal article" date="2023" name="Sci. Data">
        <title>Genome assembly of the Korean intertidal mud-creeper Batillaria attramentaria.</title>
        <authorList>
            <person name="Patra A.K."/>
            <person name="Ho P.T."/>
            <person name="Jun S."/>
            <person name="Lee S.J."/>
            <person name="Kim Y."/>
            <person name="Won Y.J."/>
        </authorList>
    </citation>
    <scope>NUCLEOTIDE SEQUENCE [LARGE SCALE GENOMIC DNA]</scope>
    <source>
        <strain evidence="2">Wonlab-2016</strain>
    </source>
</reference>
<dbReference type="EMBL" id="JACVVK020000456">
    <property type="protein sequence ID" value="KAK7473814.1"/>
    <property type="molecule type" value="Genomic_DNA"/>
</dbReference>
<feature type="compositionally biased region" description="Basic and acidic residues" evidence="1">
    <location>
        <begin position="171"/>
        <end position="180"/>
    </location>
</feature>
<dbReference type="Proteomes" id="UP001519460">
    <property type="component" value="Unassembled WGS sequence"/>
</dbReference>
<feature type="region of interest" description="Disordered" evidence="1">
    <location>
        <begin position="171"/>
        <end position="291"/>
    </location>
</feature>
<dbReference type="PANTHER" id="PTHR23159:SF60">
    <property type="entry name" value="SPINDLE ASSEMBLY ABNORMAL PROTEIN 4"/>
    <property type="match status" value="1"/>
</dbReference>
<feature type="non-terminal residue" evidence="2">
    <location>
        <position position="1"/>
    </location>
</feature>
<sequence>ASADIEWTTDSLPDGATVKACIGETAEFPWAISLQPDDTVVKVEWFTIKDGVEQVLAISSGGHFFKSSAAGLKLVFLPNAGLRVSNHTWRDFGQYRVTVHVARNGALLSSSRAAVLSPPDAPVLATERLVAKLLPHPKPDVATGELQLQLSCGRFANVGSRPVPIVWRQKTREADSELKDSQTALASEVSDLRSELENHKQKTEEVDSELKDSQTAISSDVSDLRSELENHKQKTEEVDSDLKDSQKAISSDVSDLRSELENHKQKTREADSELKDSQTALASDVSDLRSELEKQNVIDSSLQQQVTDLSAENKELKEKLKQQKDEFSSLKSQMDSQKAEVGSQKERLDSLSDSVTEDLRSQVTKLARQYDVLSSDVSKRSKA</sequence>
<feature type="compositionally biased region" description="Basic and acidic residues" evidence="1">
    <location>
        <begin position="190"/>
        <end position="212"/>
    </location>
</feature>
<feature type="region of interest" description="Disordered" evidence="1">
    <location>
        <begin position="320"/>
        <end position="358"/>
    </location>
</feature>
<feature type="non-terminal residue" evidence="2">
    <location>
        <position position="383"/>
    </location>
</feature>
<evidence type="ECO:0000313" key="2">
    <source>
        <dbReference type="EMBL" id="KAK7473814.1"/>
    </source>
</evidence>
<accession>A0ABD0JFL7</accession>
<dbReference type="AlphaFoldDB" id="A0ABD0JFL7"/>
<protein>
    <submittedName>
        <fullName evidence="2">Uncharacterized protein</fullName>
    </submittedName>
</protein>
<evidence type="ECO:0000256" key="1">
    <source>
        <dbReference type="SAM" id="MobiDB-lite"/>
    </source>
</evidence>
<dbReference type="InterPro" id="IPR013783">
    <property type="entry name" value="Ig-like_fold"/>
</dbReference>
<proteinExistence type="predicted"/>
<evidence type="ECO:0000313" key="3">
    <source>
        <dbReference type="Proteomes" id="UP001519460"/>
    </source>
</evidence>
<feature type="compositionally biased region" description="Basic and acidic residues" evidence="1">
    <location>
        <begin position="254"/>
        <end position="276"/>
    </location>
</feature>
<name>A0ABD0JFL7_9CAEN</name>
<organism evidence="2 3">
    <name type="scientific">Batillaria attramentaria</name>
    <dbReference type="NCBI Taxonomy" id="370345"/>
    <lineage>
        <taxon>Eukaryota</taxon>
        <taxon>Metazoa</taxon>
        <taxon>Spiralia</taxon>
        <taxon>Lophotrochozoa</taxon>
        <taxon>Mollusca</taxon>
        <taxon>Gastropoda</taxon>
        <taxon>Caenogastropoda</taxon>
        <taxon>Sorbeoconcha</taxon>
        <taxon>Cerithioidea</taxon>
        <taxon>Batillariidae</taxon>
        <taxon>Batillaria</taxon>
    </lineage>
</organism>
<dbReference type="PANTHER" id="PTHR23159">
    <property type="entry name" value="CENTROSOMAL PROTEIN 2"/>
    <property type="match status" value="1"/>
</dbReference>
<feature type="compositionally biased region" description="Basic and acidic residues" evidence="1">
    <location>
        <begin position="222"/>
        <end position="246"/>
    </location>
</feature>
<keyword evidence="3" id="KW-1185">Reference proteome</keyword>